<organism evidence="10 11">
    <name type="scientific">Schizopora paradoxa</name>
    <dbReference type="NCBI Taxonomy" id="27342"/>
    <lineage>
        <taxon>Eukaryota</taxon>
        <taxon>Fungi</taxon>
        <taxon>Dikarya</taxon>
        <taxon>Basidiomycota</taxon>
        <taxon>Agaricomycotina</taxon>
        <taxon>Agaricomycetes</taxon>
        <taxon>Hymenochaetales</taxon>
        <taxon>Schizoporaceae</taxon>
        <taxon>Schizopora</taxon>
    </lineage>
</organism>
<dbReference type="AlphaFoldDB" id="A0A0H2SIV5"/>
<keyword evidence="5" id="KW-0521">NADP</keyword>
<evidence type="ECO:0000256" key="4">
    <source>
        <dbReference type="ARBA" id="ARBA00022563"/>
    </source>
</evidence>
<dbReference type="EC" id="1.5.1.3" evidence="2"/>
<evidence type="ECO:0000256" key="6">
    <source>
        <dbReference type="ARBA" id="ARBA00023002"/>
    </source>
</evidence>
<accession>A0A0H2SIV5</accession>
<feature type="region of interest" description="Disordered" evidence="8">
    <location>
        <begin position="144"/>
        <end position="166"/>
    </location>
</feature>
<evidence type="ECO:0000259" key="9">
    <source>
        <dbReference type="PROSITE" id="PS51330"/>
    </source>
</evidence>
<reference evidence="10 11" key="1">
    <citation type="submission" date="2015-04" db="EMBL/GenBank/DDBJ databases">
        <title>Complete genome sequence of Schizopora paradoxa KUC8140, a cosmopolitan wood degrader in East Asia.</title>
        <authorList>
            <consortium name="DOE Joint Genome Institute"/>
            <person name="Min B."/>
            <person name="Park H."/>
            <person name="Jang Y."/>
            <person name="Kim J.-J."/>
            <person name="Kim K.H."/>
            <person name="Pangilinan J."/>
            <person name="Lipzen A."/>
            <person name="Riley R."/>
            <person name="Grigoriev I.V."/>
            <person name="Spatafora J.W."/>
            <person name="Choi I.-G."/>
        </authorList>
    </citation>
    <scope>NUCLEOTIDE SEQUENCE [LARGE SCALE GENOMIC DNA]</scope>
    <source>
        <strain evidence="10 11">KUC8140</strain>
    </source>
</reference>
<dbReference type="OrthoDB" id="414698at2759"/>
<dbReference type="PROSITE" id="PS51330">
    <property type="entry name" value="DHFR_2"/>
    <property type="match status" value="1"/>
</dbReference>
<dbReference type="SUPFAM" id="SSF53597">
    <property type="entry name" value="Dihydrofolate reductase-like"/>
    <property type="match status" value="1"/>
</dbReference>
<name>A0A0H2SIV5_9AGAM</name>
<evidence type="ECO:0000256" key="7">
    <source>
        <dbReference type="RuleBase" id="RU004474"/>
    </source>
</evidence>
<evidence type="ECO:0000256" key="1">
    <source>
        <dbReference type="ARBA" id="ARBA00004903"/>
    </source>
</evidence>
<dbReference type="STRING" id="27342.A0A0H2SIV5"/>
<comment type="similarity">
    <text evidence="7">Belongs to the dihydrofolate reductase family.</text>
</comment>
<evidence type="ECO:0000313" key="11">
    <source>
        <dbReference type="Proteomes" id="UP000053477"/>
    </source>
</evidence>
<dbReference type="PANTHER" id="PTHR48069:SF3">
    <property type="entry name" value="DIHYDROFOLATE REDUCTASE"/>
    <property type="match status" value="1"/>
</dbReference>
<proteinExistence type="inferred from homology"/>
<keyword evidence="4" id="KW-0554">One-carbon metabolism</keyword>
<dbReference type="Proteomes" id="UP000053477">
    <property type="component" value="Unassembled WGS sequence"/>
</dbReference>
<evidence type="ECO:0000256" key="8">
    <source>
        <dbReference type="SAM" id="MobiDB-lite"/>
    </source>
</evidence>
<dbReference type="InParanoid" id="A0A0H2SIV5"/>
<gene>
    <name evidence="10" type="ORF">SCHPADRAFT_822250</name>
</gene>
<dbReference type="InterPro" id="IPR001796">
    <property type="entry name" value="DHFR_dom"/>
</dbReference>
<dbReference type="InterPro" id="IPR012259">
    <property type="entry name" value="DHFR"/>
</dbReference>
<evidence type="ECO:0000313" key="10">
    <source>
        <dbReference type="EMBL" id="KLO17011.1"/>
    </source>
</evidence>
<evidence type="ECO:0000256" key="5">
    <source>
        <dbReference type="ARBA" id="ARBA00022857"/>
    </source>
</evidence>
<dbReference type="GO" id="GO:0004146">
    <property type="term" value="F:dihydrofolate reductase activity"/>
    <property type="evidence" value="ECO:0007669"/>
    <property type="project" value="UniProtKB-EC"/>
</dbReference>
<sequence length="243" mass="27390">MSSSITVIVAATLTNGIGKNGNLPWRLPKEMKYFQHVTTNAPEGSINAVIMGRNTWESIPERFRPLPNRLNLIVTRNEQYLDDFRGAADHKMTPKPSVHASLKDAILHVLTAPLASSSDIPDIHRTFIIGGAAMYREALGLTDALPNPNADDPSTPSTGNNATRQKPLADRILLTRILSPAFEDCDVRMPEFRDEEEEEWTKASREDLVKWVGQNVPENPQEENKMKPGEVVKYEFEMWTRRQ</sequence>
<keyword evidence="6" id="KW-0560">Oxidoreductase</keyword>
<dbReference type="PRINTS" id="PR00070">
    <property type="entry name" value="DHFR"/>
</dbReference>
<dbReference type="EMBL" id="KQ085909">
    <property type="protein sequence ID" value="KLO17011.1"/>
    <property type="molecule type" value="Genomic_DNA"/>
</dbReference>
<dbReference type="UniPathway" id="UPA00077">
    <property type="reaction ID" value="UER00158"/>
</dbReference>
<dbReference type="InterPro" id="IPR017925">
    <property type="entry name" value="DHFR_CS"/>
</dbReference>
<feature type="domain" description="DHFR" evidence="9">
    <location>
        <begin position="4"/>
        <end position="241"/>
    </location>
</feature>
<dbReference type="GO" id="GO:0005739">
    <property type="term" value="C:mitochondrion"/>
    <property type="evidence" value="ECO:0007669"/>
    <property type="project" value="TreeGrafter"/>
</dbReference>
<feature type="compositionally biased region" description="Polar residues" evidence="8">
    <location>
        <begin position="152"/>
        <end position="164"/>
    </location>
</feature>
<dbReference type="GO" id="GO:0006730">
    <property type="term" value="P:one-carbon metabolic process"/>
    <property type="evidence" value="ECO:0007669"/>
    <property type="project" value="UniProtKB-KW"/>
</dbReference>
<keyword evidence="11" id="KW-1185">Reference proteome</keyword>
<evidence type="ECO:0000256" key="2">
    <source>
        <dbReference type="ARBA" id="ARBA00012856"/>
    </source>
</evidence>
<dbReference type="GO" id="GO:0046452">
    <property type="term" value="P:dihydrofolate metabolic process"/>
    <property type="evidence" value="ECO:0007669"/>
    <property type="project" value="TreeGrafter"/>
</dbReference>
<protein>
    <recommendedName>
        <fullName evidence="3">Dihydrofolate reductase</fullName>
        <ecNumber evidence="2">1.5.1.3</ecNumber>
    </recommendedName>
</protein>
<dbReference type="CDD" id="cd00209">
    <property type="entry name" value="DHFR"/>
    <property type="match status" value="1"/>
</dbReference>
<dbReference type="Pfam" id="PF00186">
    <property type="entry name" value="DHFR_1"/>
    <property type="match status" value="1"/>
</dbReference>
<dbReference type="InterPro" id="IPR024072">
    <property type="entry name" value="DHFR-like_dom_sf"/>
</dbReference>
<dbReference type="PROSITE" id="PS00075">
    <property type="entry name" value="DHFR_1"/>
    <property type="match status" value="1"/>
</dbReference>
<dbReference type="PANTHER" id="PTHR48069">
    <property type="entry name" value="DIHYDROFOLATE REDUCTASE"/>
    <property type="match status" value="1"/>
</dbReference>
<comment type="pathway">
    <text evidence="1">Cofactor biosynthesis; tetrahydrofolate biosynthesis; 5,6,7,8-tetrahydrofolate from 7,8-dihydrofolate: step 1/1.</text>
</comment>
<dbReference type="GO" id="GO:0046655">
    <property type="term" value="P:folic acid metabolic process"/>
    <property type="evidence" value="ECO:0007669"/>
    <property type="project" value="TreeGrafter"/>
</dbReference>
<dbReference type="GO" id="GO:0046654">
    <property type="term" value="P:tetrahydrofolate biosynthetic process"/>
    <property type="evidence" value="ECO:0007669"/>
    <property type="project" value="UniProtKB-UniPathway"/>
</dbReference>
<dbReference type="GO" id="GO:0050661">
    <property type="term" value="F:NADP binding"/>
    <property type="evidence" value="ECO:0007669"/>
    <property type="project" value="InterPro"/>
</dbReference>
<dbReference type="Gene3D" id="3.40.430.10">
    <property type="entry name" value="Dihydrofolate Reductase, subunit A"/>
    <property type="match status" value="1"/>
</dbReference>
<evidence type="ECO:0000256" key="3">
    <source>
        <dbReference type="ARBA" id="ARBA00018886"/>
    </source>
</evidence>